<dbReference type="AlphaFoldDB" id="A0A5F8GST3"/>
<keyword evidence="1" id="KW-0472">Membrane</keyword>
<name>A0A5F8GST3_MONDO</name>
<keyword evidence="1" id="KW-0812">Transmembrane</keyword>
<feature type="transmembrane region" description="Helical" evidence="1">
    <location>
        <begin position="67"/>
        <end position="87"/>
    </location>
</feature>
<evidence type="ECO:0000256" key="1">
    <source>
        <dbReference type="SAM" id="Phobius"/>
    </source>
</evidence>
<feature type="transmembrane region" description="Helical" evidence="1">
    <location>
        <begin position="36"/>
        <end position="55"/>
    </location>
</feature>
<dbReference type="Proteomes" id="UP000002280">
    <property type="component" value="Chromosome 4"/>
</dbReference>
<keyword evidence="1" id="KW-1133">Transmembrane helix</keyword>
<protein>
    <submittedName>
        <fullName evidence="2">Isoprenylcysteine carboxyl methyltransferase</fullName>
    </submittedName>
</protein>
<accession>A0A5F8GST3</accession>
<gene>
    <name evidence="2" type="primary">ICMT</name>
</gene>
<feature type="transmembrane region" description="Helical" evidence="1">
    <location>
        <begin position="12"/>
        <end position="30"/>
    </location>
</feature>
<proteinExistence type="predicted"/>
<reference evidence="2 3" key="1">
    <citation type="journal article" date="2007" name="Nature">
        <title>Genome of the marsupial Monodelphis domestica reveals innovation in non-coding sequences.</title>
        <authorList>
            <person name="Mikkelsen T.S."/>
            <person name="Wakefield M.J."/>
            <person name="Aken B."/>
            <person name="Amemiya C.T."/>
            <person name="Chang J.L."/>
            <person name="Duke S."/>
            <person name="Garber M."/>
            <person name="Gentles A.J."/>
            <person name="Goodstadt L."/>
            <person name="Heger A."/>
            <person name="Jurka J."/>
            <person name="Kamal M."/>
            <person name="Mauceli E."/>
            <person name="Searle S.M."/>
            <person name="Sharpe T."/>
            <person name="Baker M.L."/>
            <person name="Batzer M.A."/>
            <person name="Benos P.V."/>
            <person name="Belov K."/>
            <person name="Clamp M."/>
            <person name="Cook A."/>
            <person name="Cuff J."/>
            <person name="Das R."/>
            <person name="Davidow L."/>
            <person name="Deakin J.E."/>
            <person name="Fazzari M.J."/>
            <person name="Glass J.L."/>
            <person name="Grabherr M."/>
            <person name="Greally J.M."/>
            <person name="Gu W."/>
            <person name="Hore T.A."/>
            <person name="Huttley G.A."/>
            <person name="Kleber M."/>
            <person name="Jirtle R.L."/>
            <person name="Koina E."/>
            <person name="Lee J.T."/>
            <person name="Mahony S."/>
            <person name="Marra M.A."/>
            <person name="Miller R.D."/>
            <person name="Nicholls R.D."/>
            <person name="Oda M."/>
            <person name="Papenfuss A.T."/>
            <person name="Parra Z.E."/>
            <person name="Pollock D.D."/>
            <person name="Ray D.A."/>
            <person name="Schein J.E."/>
            <person name="Speed T.P."/>
            <person name="Thompson K."/>
            <person name="VandeBerg J.L."/>
            <person name="Wade C.M."/>
            <person name="Walker J.A."/>
            <person name="Waters P.D."/>
            <person name="Webber C."/>
            <person name="Weidman J.R."/>
            <person name="Xie X."/>
            <person name="Zody M.C."/>
            <person name="Baldwin J."/>
            <person name="Abdouelleil A."/>
            <person name="Abdulkadir J."/>
            <person name="Abebe A."/>
            <person name="Abera B."/>
            <person name="Abreu J."/>
            <person name="Acer S.C."/>
            <person name="Aftuck L."/>
            <person name="Alexander A."/>
            <person name="An P."/>
            <person name="Anderson E."/>
            <person name="Anderson S."/>
            <person name="Arachi H."/>
            <person name="Azer M."/>
            <person name="Bachantsang P."/>
            <person name="Barry A."/>
            <person name="Bayul T."/>
            <person name="Berlin A."/>
            <person name="Bessette D."/>
            <person name="Bloom T."/>
            <person name="Bloom T."/>
            <person name="Boguslavskiy L."/>
            <person name="Bonnet C."/>
            <person name="Boukhgalter B."/>
            <person name="Bourzgui I."/>
            <person name="Brown A."/>
            <person name="Cahill P."/>
            <person name="Channer S."/>
            <person name="Cheshatsang Y."/>
            <person name="Chuda L."/>
            <person name="Citroen M."/>
            <person name="Collymore A."/>
            <person name="Cooke P."/>
            <person name="Costello M."/>
            <person name="D'Aco K."/>
            <person name="Daza R."/>
            <person name="De Haan G."/>
            <person name="DeGray S."/>
            <person name="DeMaso C."/>
            <person name="Dhargay N."/>
            <person name="Dooley K."/>
            <person name="Dooley E."/>
            <person name="Doricent M."/>
            <person name="Dorje P."/>
            <person name="Dorjee K."/>
            <person name="Dupes A."/>
            <person name="Elong R."/>
            <person name="Falk J."/>
            <person name="Farina A."/>
            <person name="Faro S."/>
            <person name="Ferguson D."/>
            <person name="Fisher S."/>
            <person name="Foley C.D."/>
            <person name="Franke A."/>
            <person name="Friedrich D."/>
            <person name="Gadbois L."/>
            <person name="Gearin G."/>
            <person name="Gearin C.R."/>
            <person name="Giannoukos G."/>
            <person name="Goode T."/>
            <person name="Graham J."/>
            <person name="Grandbois E."/>
            <person name="Grewal S."/>
            <person name="Gyaltsen K."/>
            <person name="Hafez N."/>
            <person name="Hagos B."/>
            <person name="Hall J."/>
            <person name="Henson C."/>
            <person name="Hollinger A."/>
            <person name="Honan T."/>
            <person name="Huard M.D."/>
            <person name="Hughes L."/>
            <person name="Hurhula B."/>
            <person name="Husby M.E."/>
            <person name="Kamat A."/>
            <person name="Kanga B."/>
            <person name="Kashin S."/>
            <person name="Khazanovich D."/>
            <person name="Kisner P."/>
            <person name="Lance K."/>
            <person name="Lara M."/>
            <person name="Lee W."/>
            <person name="Lennon N."/>
            <person name="Letendre F."/>
            <person name="LeVine R."/>
            <person name="Lipovsky A."/>
            <person name="Liu X."/>
            <person name="Liu J."/>
            <person name="Liu S."/>
            <person name="Lokyitsang T."/>
            <person name="Lokyitsang Y."/>
            <person name="Lubonja R."/>
            <person name="Lui A."/>
            <person name="MacDonald P."/>
            <person name="Magnisalis V."/>
            <person name="Maru K."/>
            <person name="Matthews C."/>
            <person name="McCusker W."/>
            <person name="McDonough S."/>
            <person name="Mehta T."/>
            <person name="Meldrim J."/>
            <person name="Meneus L."/>
            <person name="Mihai O."/>
            <person name="Mihalev A."/>
            <person name="Mihova T."/>
            <person name="Mittelman R."/>
            <person name="Mlenga V."/>
            <person name="Montmayeur A."/>
            <person name="Mulrain L."/>
            <person name="Navidi A."/>
            <person name="Naylor J."/>
            <person name="Negash T."/>
            <person name="Nguyen T."/>
            <person name="Nguyen N."/>
            <person name="Nicol R."/>
            <person name="Norbu C."/>
            <person name="Norbu N."/>
            <person name="Novod N."/>
            <person name="O'Neill B."/>
            <person name="Osman S."/>
            <person name="Markiewicz E."/>
            <person name="Oyono O.L."/>
            <person name="Patti C."/>
            <person name="Phunkhang P."/>
            <person name="Pierre F."/>
            <person name="Priest M."/>
            <person name="Raghuraman S."/>
            <person name="Rege F."/>
            <person name="Reyes R."/>
            <person name="Rise C."/>
            <person name="Rogov P."/>
            <person name="Ross K."/>
            <person name="Ryan E."/>
            <person name="Settipalli S."/>
            <person name="Shea T."/>
            <person name="Sherpa N."/>
            <person name="Shi L."/>
            <person name="Shih D."/>
            <person name="Sparrow T."/>
            <person name="Spaulding J."/>
            <person name="Stalker J."/>
            <person name="Stange-Thomann N."/>
            <person name="Stavropoulos S."/>
            <person name="Stone C."/>
            <person name="Strader C."/>
            <person name="Tesfaye S."/>
            <person name="Thomson T."/>
            <person name="Thoulutsang Y."/>
            <person name="Thoulutsang D."/>
            <person name="Topham K."/>
            <person name="Topping I."/>
            <person name="Tsamla T."/>
            <person name="Vassiliev H."/>
            <person name="Vo A."/>
            <person name="Wangchuk T."/>
            <person name="Wangdi T."/>
            <person name="Weiand M."/>
            <person name="Wilkinson J."/>
            <person name="Wilson A."/>
            <person name="Yadav S."/>
            <person name="Young G."/>
            <person name="Yu Q."/>
            <person name="Zembek L."/>
            <person name="Zhong D."/>
            <person name="Zimmer A."/>
            <person name="Zwirko Z."/>
            <person name="Jaffe D.B."/>
            <person name="Alvarez P."/>
            <person name="Brockman W."/>
            <person name="Butler J."/>
            <person name="Chin C."/>
            <person name="Gnerre S."/>
            <person name="MacCallum I."/>
            <person name="Graves J.A."/>
            <person name="Ponting C.P."/>
            <person name="Breen M."/>
            <person name="Samollow P.B."/>
            <person name="Lander E.S."/>
            <person name="Lindblad-Toh K."/>
        </authorList>
    </citation>
    <scope>NUCLEOTIDE SEQUENCE [LARGE SCALE GENOMIC DNA]</scope>
</reference>
<dbReference type="Bgee" id="ENSMODG00000006189">
    <property type="expression patterns" value="Expressed in cerebellum and 20 other cell types or tissues"/>
</dbReference>
<reference evidence="2" key="2">
    <citation type="submission" date="2025-08" db="UniProtKB">
        <authorList>
            <consortium name="Ensembl"/>
        </authorList>
    </citation>
    <scope>IDENTIFICATION</scope>
</reference>
<dbReference type="GeneTree" id="ENSGT00390000017394"/>
<reference evidence="2" key="3">
    <citation type="submission" date="2025-09" db="UniProtKB">
        <authorList>
            <consortium name="Ensembl"/>
        </authorList>
    </citation>
    <scope>IDENTIFICATION</scope>
</reference>
<sequence length="109" mass="11706">MAPATLGSEARLSLAAFLLGASVVVLPLLTRSGLQARTVLALYVAALNALLLLLYRPPPRYQIAIRACFLGFVFGCGLLLSFSQSSWSHFGWSHLVHPPRAIVGFSPTI</sequence>
<evidence type="ECO:0000313" key="3">
    <source>
        <dbReference type="Proteomes" id="UP000002280"/>
    </source>
</evidence>
<keyword evidence="3" id="KW-1185">Reference proteome</keyword>
<dbReference type="Ensembl" id="ENSMODT00000081467.1">
    <property type="protein sequence ID" value="ENSMODP00000050522.1"/>
    <property type="gene ID" value="ENSMODG00000006189.3"/>
</dbReference>
<organism evidence="2 3">
    <name type="scientific">Monodelphis domestica</name>
    <name type="common">Gray short-tailed opossum</name>
    <dbReference type="NCBI Taxonomy" id="13616"/>
    <lineage>
        <taxon>Eukaryota</taxon>
        <taxon>Metazoa</taxon>
        <taxon>Chordata</taxon>
        <taxon>Craniata</taxon>
        <taxon>Vertebrata</taxon>
        <taxon>Euteleostomi</taxon>
        <taxon>Mammalia</taxon>
        <taxon>Metatheria</taxon>
        <taxon>Didelphimorphia</taxon>
        <taxon>Didelphidae</taxon>
        <taxon>Monodelphis</taxon>
    </lineage>
</organism>
<evidence type="ECO:0000313" key="2">
    <source>
        <dbReference type="Ensembl" id="ENSMODP00000050522.1"/>
    </source>
</evidence>